<organism evidence="1 2">
    <name type="scientific">Zhongshania aquimaris</name>
    <dbReference type="NCBI Taxonomy" id="2857107"/>
    <lineage>
        <taxon>Bacteria</taxon>
        <taxon>Pseudomonadati</taxon>
        <taxon>Pseudomonadota</taxon>
        <taxon>Gammaproteobacteria</taxon>
        <taxon>Cellvibrionales</taxon>
        <taxon>Spongiibacteraceae</taxon>
        <taxon>Zhongshania</taxon>
    </lineage>
</organism>
<gene>
    <name evidence="1" type="ORF">KXJ70_10460</name>
</gene>
<evidence type="ECO:0000313" key="2">
    <source>
        <dbReference type="Proteomes" id="UP001166291"/>
    </source>
</evidence>
<sequence length="138" mass="16058">MLGNHKIAMSDRKDSQRRRFFRLPYPRTAQPPLNTNTGDSYKVLEISEKSVVIELQHGKPFQVGEAICGKILFHDQESEFIEGTVYRLDERGAVVTLNNSISFHHVMREQSYINNRFPLFFRQKMAGRRNPEDSSDDQ</sequence>
<accession>A0ABS6VS99</accession>
<dbReference type="RefSeq" id="WP_219043448.1">
    <property type="nucleotide sequence ID" value="NZ_JAHWDQ010000002.1"/>
</dbReference>
<name>A0ABS6VS99_9GAMM</name>
<comment type="caution">
    <text evidence="1">The sequence shown here is derived from an EMBL/GenBank/DDBJ whole genome shotgun (WGS) entry which is preliminary data.</text>
</comment>
<reference evidence="1" key="1">
    <citation type="submission" date="2021-07" db="EMBL/GenBank/DDBJ databases">
        <title>Zhongshania sp. CAU 1632 isolated from seawater.</title>
        <authorList>
            <person name="Kim W."/>
        </authorList>
    </citation>
    <scope>NUCLEOTIDE SEQUENCE</scope>
    <source>
        <strain evidence="1">CAU 1632</strain>
    </source>
</reference>
<dbReference type="Proteomes" id="UP001166291">
    <property type="component" value="Unassembled WGS sequence"/>
</dbReference>
<dbReference type="EMBL" id="JAHWDQ010000002">
    <property type="protein sequence ID" value="MBW2941203.1"/>
    <property type="molecule type" value="Genomic_DNA"/>
</dbReference>
<evidence type="ECO:0000313" key="1">
    <source>
        <dbReference type="EMBL" id="MBW2941203.1"/>
    </source>
</evidence>
<evidence type="ECO:0008006" key="3">
    <source>
        <dbReference type="Google" id="ProtNLM"/>
    </source>
</evidence>
<proteinExistence type="predicted"/>
<protein>
    <recommendedName>
        <fullName evidence="3">PilZ domain-containing protein</fullName>
    </recommendedName>
</protein>
<keyword evidence="2" id="KW-1185">Reference proteome</keyword>